<dbReference type="EMBL" id="JAGFNK010000009">
    <property type="protein sequence ID" value="KAI9512368.1"/>
    <property type="molecule type" value="Genomic_DNA"/>
</dbReference>
<accession>A0ACC0UL38</accession>
<name>A0ACC0UL38_9AGAM</name>
<dbReference type="Proteomes" id="UP001207468">
    <property type="component" value="Unassembled WGS sequence"/>
</dbReference>
<evidence type="ECO:0000313" key="2">
    <source>
        <dbReference type="Proteomes" id="UP001207468"/>
    </source>
</evidence>
<gene>
    <name evidence="1" type="ORF">F5148DRAFT_1162810</name>
</gene>
<proteinExistence type="predicted"/>
<comment type="caution">
    <text evidence="1">The sequence shown here is derived from an EMBL/GenBank/DDBJ whole genome shotgun (WGS) entry which is preliminary data.</text>
</comment>
<sequence>MTALNALTIGTYFSSHLLSQGQGSWFAYILPSALSCRLVLMLRRKAHPTETELHDQHSNMVDEAIEMMITVETLPGATTMESNMPSPQSHAQAQP</sequence>
<organism evidence="1 2">
    <name type="scientific">Russula earlei</name>
    <dbReference type="NCBI Taxonomy" id="71964"/>
    <lineage>
        <taxon>Eukaryota</taxon>
        <taxon>Fungi</taxon>
        <taxon>Dikarya</taxon>
        <taxon>Basidiomycota</taxon>
        <taxon>Agaricomycotina</taxon>
        <taxon>Agaricomycetes</taxon>
        <taxon>Russulales</taxon>
        <taxon>Russulaceae</taxon>
        <taxon>Russula</taxon>
    </lineage>
</organism>
<keyword evidence="2" id="KW-1185">Reference proteome</keyword>
<protein>
    <submittedName>
        <fullName evidence="1">Uncharacterized protein</fullName>
    </submittedName>
</protein>
<evidence type="ECO:0000313" key="1">
    <source>
        <dbReference type="EMBL" id="KAI9512368.1"/>
    </source>
</evidence>
<reference evidence="1" key="1">
    <citation type="submission" date="2021-03" db="EMBL/GenBank/DDBJ databases">
        <title>Evolutionary priming and transition to the ectomycorrhizal habit in an iconic lineage of mushroom-forming fungi: is preadaptation a requirement?</title>
        <authorList>
            <consortium name="DOE Joint Genome Institute"/>
            <person name="Looney B.P."/>
            <person name="Miyauchi S."/>
            <person name="Morin E."/>
            <person name="Drula E."/>
            <person name="Courty P.E."/>
            <person name="Chicoki N."/>
            <person name="Fauchery L."/>
            <person name="Kohler A."/>
            <person name="Kuo A."/>
            <person name="LaButti K."/>
            <person name="Pangilinan J."/>
            <person name="Lipzen A."/>
            <person name="Riley R."/>
            <person name="Andreopoulos W."/>
            <person name="He G."/>
            <person name="Johnson J."/>
            <person name="Barry K.W."/>
            <person name="Grigoriev I.V."/>
            <person name="Nagy L."/>
            <person name="Hibbett D."/>
            <person name="Henrissat B."/>
            <person name="Matheny P.B."/>
            <person name="Labbe J."/>
            <person name="Martin A.F."/>
        </authorList>
    </citation>
    <scope>NUCLEOTIDE SEQUENCE</scope>
    <source>
        <strain evidence="1">BPL698</strain>
    </source>
</reference>